<evidence type="ECO:0000256" key="1">
    <source>
        <dbReference type="SAM" id="Phobius"/>
    </source>
</evidence>
<evidence type="ECO:0000313" key="3">
    <source>
        <dbReference type="EMBL" id="MBN1572720.1"/>
    </source>
</evidence>
<feature type="domain" description="NAD glycohydrolase translocation F5/8 type C" evidence="2">
    <location>
        <begin position="45"/>
        <end position="186"/>
    </location>
</feature>
<keyword evidence="1" id="KW-0472">Membrane</keyword>
<reference evidence="3" key="1">
    <citation type="journal article" date="2021" name="Environ. Microbiol.">
        <title>Genomic characterization of three novel Desulfobacterota classes expand the metabolic and phylogenetic diversity of the phylum.</title>
        <authorList>
            <person name="Murphy C.L."/>
            <person name="Biggerstaff J."/>
            <person name="Eichhorn A."/>
            <person name="Ewing E."/>
            <person name="Shahan R."/>
            <person name="Soriano D."/>
            <person name="Stewart S."/>
            <person name="VanMol K."/>
            <person name="Walker R."/>
            <person name="Walters P."/>
            <person name="Elshahed M.S."/>
            <person name="Youssef N.H."/>
        </authorList>
    </citation>
    <scope>NUCLEOTIDE SEQUENCE</scope>
    <source>
        <strain evidence="3">Zod_Metabat.24</strain>
    </source>
</reference>
<dbReference type="Proteomes" id="UP000809273">
    <property type="component" value="Unassembled WGS sequence"/>
</dbReference>
<dbReference type="InterPro" id="IPR057561">
    <property type="entry name" value="NADase_transloc"/>
</dbReference>
<organism evidence="3 4">
    <name type="scientific">Candidatus Zymogenus saltonus</name>
    <dbReference type="NCBI Taxonomy" id="2844893"/>
    <lineage>
        <taxon>Bacteria</taxon>
        <taxon>Deltaproteobacteria</taxon>
        <taxon>Candidatus Zymogenia</taxon>
        <taxon>Candidatus Zymogeniales</taxon>
        <taxon>Candidatus Zymogenaceae</taxon>
        <taxon>Candidatus Zymogenus</taxon>
    </lineage>
</organism>
<dbReference type="AlphaFoldDB" id="A0A9D8PP95"/>
<name>A0A9D8PP95_9DELT</name>
<protein>
    <recommendedName>
        <fullName evidence="2">NAD glycohydrolase translocation F5/8 type C domain-containing protein</fullName>
    </recommendedName>
</protein>
<dbReference type="NCBIfam" id="NF047619">
    <property type="entry name" value="NADase_discoid"/>
    <property type="match status" value="1"/>
</dbReference>
<evidence type="ECO:0000259" key="2">
    <source>
        <dbReference type="Pfam" id="PF25302"/>
    </source>
</evidence>
<keyword evidence="1" id="KW-1133">Transmembrane helix</keyword>
<proteinExistence type="predicted"/>
<dbReference type="EMBL" id="JAFGIX010000027">
    <property type="protein sequence ID" value="MBN1572720.1"/>
    <property type="molecule type" value="Genomic_DNA"/>
</dbReference>
<sequence>MKLLRSNRSGSGGFGGFLICKVTILFILALFLLPSISLSQEVEWELRSSSHLAPQGQNYYDVYRLFDGQMGTAWVEGVSGGGVGEFITLRLMNIAGNVENYIYLKGFELNNGYCKDRETWLKNGRVRKIKIYFNGTEIYNGHLEDTMREQTVSLGSHLVNIDDVIKIEIMDVFPGREYEDTAISELIPIYTFAQ</sequence>
<accession>A0A9D8PP95</accession>
<comment type="caution">
    <text evidence="3">The sequence shown here is derived from an EMBL/GenBank/DDBJ whole genome shotgun (WGS) entry which is preliminary data.</text>
</comment>
<reference evidence="3" key="2">
    <citation type="submission" date="2021-01" db="EMBL/GenBank/DDBJ databases">
        <authorList>
            <person name="Hahn C.R."/>
            <person name="Youssef N.H."/>
            <person name="Elshahed M."/>
        </authorList>
    </citation>
    <scope>NUCLEOTIDE SEQUENCE</scope>
    <source>
        <strain evidence="3">Zod_Metabat.24</strain>
    </source>
</reference>
<gene>
    <name evidence="3" type="ORF">JW984_05920</name>
</gene>
<keyword evidence="1" id="KW-0812">Transmembrane</keyword>
<feature type="transmembrane region" description="Helical" evidence="1">
    <location>
        <begin position="12"/>
        <end position="33"/>
    </location>
</feature>
<dbReference type="Pfam" id="PF25302">
    <property type="entry name" value="NADase_transloc"/>
    <property type="match status" value="1"/>
</dbReference>
<evidence type="ECO:0000313" key="4">
    <source>
        <dbReference type="Proteomes" id="UP000809273"/>
    </source>
</evidence>